<dbReference type="EMBL" id="FOAD01000005">
    <property type="protein sequence ID" value="SEL47746.1"/>
    <property type="molecule type" value="Genomic_DNA"/>
</dbReference>
<evidence type="ECO:0000313" key="2">
    <source>
        <dbReference type="EMBL" id="SEL47746.1"/>
    </source>
</evidence>
<name>A0A1H7QIL2_HALLR</name>
<evidence type="ECO:0000256" key="1">
    <source>
        <dbReference type="SAM" id="MobiDB-lite"/>
    </source>
</evidence>
<feature type="region of interest" description="Disordered" evidence="1">
    <location>
        <begin position="124"/>
        <end position="144"/>
    </location>
</feature>
<dbReference type="Proteomes" id="UP000183894">
    <property type="component" value="Unassembled WGS sequence"/>
</dbReference>
<reference evidence="3" key="2">
    <citation type="submission" date="2021-07" db="EMBL/GenBank/DDBJ databases">
        <title>Studies on halocins as antimicrobial molecules from haloarchaea.</title>
        <authorList>
            <person name="Kumar S."/>
            <person name="Khare S.K."/>
        </authorList>
    </citation>
    <scope>NUCLEOTIDE SEQUENCE</scope>
    <source>
        <strain evidence="3">NCIM 5678</strain>
    </source>
</reference>
<dbReference type="GeneID" id="74527340"/>
<protein>
    <recommendedName>
        <fullName evidence="6">DoxX-like family protein</fullName>
    </recommendedName>
</protein>
<dbReference type="AlphaFoldDB" id="A0A1H7QIL2"/>
<evidence type="ECO:0000313" key="4">
    <source>
        <dbReference type="Proteomes" id="UP000183894"/>
    </source>
</evidence>
<accession>A0A1H7QIL2</accession>
<dbReference type="RefSeq" id="WP_074794129.1">
    <property type="nucleotide sequence ID" value="NZ_CP078063.1"/>
</dbReference>
<evidence type="ECO:0000313" key="5">
    <source>
        <dbReference type="Proteomes" id="UP001058330"/>
    </source>
</evidence>
<organism evidence="2 4">
    <name type="scientific">Haloferax larsenii</name>
    <dbReference type="NCBI Taxonomy" id="302484"/>
    <lineage>
        <taxon>Archaea</taxon>
        <taxon>Methanobacteriati</taxon>
        <taxon>Methanobacteriota</taxon>
        <taxon>Stenosarchaea group</taxon>
        <taxon>Halobacteria</taxon>
        <taxon>Halobacteriales</taxon>
        <taxon>Haloferacaceae</taxon>
        <taxon>Haloferax</taxon>
    </lineage>
</organism>
<keyword evidence="5" id="KW-1185">Reference proteome</keyword>
<evidence type="ECO:0008006" key="6">
    <source>
        <dbReference type="Google" id="ProtNLM"/>
    </source>
</evidence>
<gene>
    <name evidence="3" type="ORF">KU306_00575</name>
    <name evidence="2" type="ORF">SAMN04488691_10535</name>
</gene>
<sequence length="144" mass="15425">MSRIVFAILGAVVAVFPKQTLTVYEWLAIENRDECTRRSWVVPAVRVEGVVFLVASLLGGKTYQRLLDFSGAVGAVALAAPKQYLGVGGWLSYQSSETVEWNSRFIAVARSFGGLVLLSAIRSHKSGGDDSDATAELDADAESA</sequence>
<dbReference type="Proteomes" id="UP001058330">
    <property type="component" value="Chromosome"/>
</dbReference>
<proteinExistence type="predicted"/>
<feature type="compositionally biased region" description="Acidic residues" evidence="1">
    <location>
        <begin position="129"/>
        <end position="144"/>
    </location>
</feature>
<dbReference type="OrthoDB" id="260081at2157"/>
<reference evidence="2 4" key="1">
    <citation type="submission" date="2016-10" db="EMBL/GenBank/DDBJ databases">
        <authorList>
            <person name="de Groot N.N."/>
        </authorList>
    </citation>
    <scope>NUCLEOTIDE SEQUENCE [LARGE SCALE GENOMIC DNA]</scope>
    <source>
        <strain evidence="2 4">CDM_5</strain>
    </source>
</reference>
<evidence type="ECO:0000313" key="3">
    <source>
        <dbReference type="EMBL" id="UVE50440.1"/>
    </source>
</evidence>
<dbReference type="EMBL" id="CP078063">
    <property type="protein sequence ID" value="UVE50440.1"/>
    <property type="molecule type" value="Genomic_DNA"/>
</dbReference>